<proteinExistence type="predicted"/>
<name>A0A2S5VY04_9MICO</name>
<protein>
    <submittedName>
        <fullName evidence="1">AraC family transcriptional regulator</fullName>
    </submittedName>
</protein>
<sequence>MATFPTTHELGRIDLITLDDAPALSRDVPLDIEAVQAAWPAFEAGFDSLHGRKMMGLVYGATGVYRMASVRLERDSDTPTDKDETVIPGGAYLRLRLRGSAPAIYENIEPAFEVLFGLAHHDSDRPHIEHYRRAGEIDCLVPVHSTS</sequence>
<dbReference type="AlphaFoldDB" id="A0A2S5VY04"/>
<accession>A0A2S5VY04</accession>
<organism evidence="1 2">
    <name type="scientific">Clavibacter michiganensis</name>
    <dbReference type="NCBI Taxonomy" id="28447"/>
    <lineage>
        <taxon>Bacteria</taxon>
        <taxon>Bacillati</taxon>
        <taxon>Actinomycetota</taxon>
        <taxon>Actinomycetes</taxon>
        <taxon>Micrococcales</taxon>
        <taxon>Microbacteriaceae</taxon>
        <taxon>Clavibacter</taxon>
    </lineage>
</organism>
<dbReference type="RefSeq" id="WP_104289304.1">
    <property type="nucleotide sequence ID" value="NZ_PSXY01000002.1"/>
</dbReference>
<reference evidence="1 2" key="1">
    <citation type="submission" date="2018-02" db="EMBL/GenBank/DDBJ databases">
        <title>Bacteriophage NCPPB3778 and a type I-E CRISPR drive the evolution of the US Biological Select Agent, Rathayibacter toxicus.</title>
        <authorList>
            <person name="Davis E.W.II."/>
            <person name="Tabima J.F."/>
            <person name="Weisberg A.J."/>
            <person name="Lopes L.D."/>
            <person name="Wiseman M.S."/>
            <person name="Wiseman M.S."/>
            <person name="Pupko T."/>
            <person name="Belcher M.S."/>
            <person name="Sechler A.J."/>
            <person name="Tancos M.A."/>
            <person name="Schroeder B.K."/>
            <person name="Murray T.D."/>
            <person name="Luster D.G."/>
            <person name="Schneider W.L."/>
            <person name="Rogers E."/>
            <person name="Andreote F.D."/>
            <person name="Grunwald N.J."/>
            <person name="Putnam M.L."/>
            <person name="Chang J.H."/>
        </authorList>
    </citation>
    <scope>NUCLEOTIDE SEQUENCE [LARGE SCALE GENOMIC DNA]</scope>
    <source>
        <strain evidence="1 2">AY1B3</strain>
    </source>
</reference>
<dbReference type="Proteomes" id="UP000239241">
    <property type="component" value="Unassembled WGS sequence"/>
</dbReference>
<comment type="caution">
    <text evidence="1">The sequence shown here is derived from an EMBL/GenBank/DDBJ whole genome shotgun (WGS) entry which is preliminary data.</text>
</comment>
<dbReference type="EMBL" id="PSXY01000002">
    <property type="protein sequence ID" value="PPF71006.1"/>
    <property type="molecule type" value="Genomic_DNA"/>
</dbReference>
<gene>
    <name evidence="1" type="ORF">C5E16_01795</name>
</gene>
<evidence type="ECO:0000313" key="2">
    <source>
        <dbReference type="Proteomes" id="UP000239241"/>
    </source>
</evidence>
<evidence type="ECO:0000313" key="1">
    <source>
        <dbReference type="EMBL" id="PPF71006.1"/>
    </source>
</evidence>